<dbReference type="EnsemblPlants" id="LPERR03G21080.1">
    <property type="protein sequence ID" value="LPERR03G21080.1"/>
    <property type="gene ID" value="LPERR03G21080"/>
</dbReference>
<accession>A0A0D9VW71</accession>
<dbReference type="Proteomes" id="UP000032180">
    <property type="component" value="Chromosome 3"/>
</dbReference>
<reference evidence="1 2" key="1">
    <citation type="submission" date="2012-08" db="EMBL/GenBank/DDBJ databases">
        <title>Oryza genome evolution.</title>
        <authorList>
            <person name="Wing R.A."/>
        </authorList>
    </citation>
    <scope>NUCLEOTIDE SEQUENCE</scope>
</reference>
<dbReference type="Gramene" id="LPERR03G21080.1">
    <property type="protein sequence ID" value="LPERR03G21080.1"/>
    <property type="gene ID" value="LPERR03G21080"/>
</dbReference>
<sequence length="144" mass="16598">MTDSQQRRYLFFPNPRLRRRLAPPRRIPAVSAFAVRRQMKLLLISDDYIKPIGSFDSRELQYCVVTFFLPSAREDQHQSVCTLSCSRALGWSDRYLTAIIDVVDMVSYPEYMRVMIKSMICSSVSFSLVPSSPVKRASSMSSWT</sequence>
<proteinExistence type="predicted"/>
<reference evidence="2" key="2">
    <citation type="submission" date="2013-12" db="EMBL/GenBank/DDBJ databases">
        <authorList>
            <person name="Yu Y."/>
            <person name="Lee S."/>
            <person name="de Baynast K."/>
            <person name="Wissotski M."/>
            <person name="Liu L."/>
            <person name="Talag J."/>
            <person name="Goicoechea J."/>
            <person name="Angelova A."/>
            <person name="Jetty R."/>
            <person name="Kudrna D."/>
            <person name="Golser W."/>
            <person name="Rivera L."/>
            <person name="Zhang J."/>
            <person name="Wing R."/>
        </authorList>
    </citation>
    <scope>NUCLEOTIDE SEQUENCE</scope>
</reference>
<organism evidence="1 2">
    <name type="scientific">Leersia perrieri</name>
    <dbReference type="NCBI Taxonomy" id="77586"/>
    <lineage>
        <taxon>Eukaryota</taxon>
        <taxon>Viridiplantae</taxon>
        <taxon>Streptophyta</taxon>
        <taxon>Embryophyta</taxon>
        <taxon>Tracheophyta</taxon>
        <taxon>Spermatophyta</taxon>
        <taxon>Magnoliopsida</taxon>
        <taxon>Liliopsida</taxon>
        <taxon>Poales</taxon>
        <taxon>Poaceae</taxon>
        <taxon>BOP clade</taxon>
        <taxon>Oryzoideae</taxon>
        <taxon>Oryzeae</taxon>
        <taxon>Oryzinae</taxon>
        <taxon>Leersia</taxon>
    </lineage>
</organism>
<name>A0A0D9VW71_9ORYZ</name>
<reference evidence="1" key="3">
    <citation type="submission" date="2015-04" db="UniProtKB">
        <authorList>
            <consortium name="EnsemblPlants"/>
        </authorList>
    </citation>
    <scope>IDENTIFICATION</scope>
</reference>
<dbReference type="HOGENOM" id="CLU_1799230_0_0_1"/>
<evidence type="ECO:0000313" key="2">
    <source>
        <dbReference type="Proteomes" id="UP000032180"/>
    </source>
</evidence>
<dbReference type="AlphaFoldDB" id="A0A0D9VW71"/>
<keyword evidence="2" id="KW-1185">Reference proteome</keyword>
<evidence type="ECO:0000313" key="1">
    <source>
        <dbReference type="EnsemblPlants" id="LPERR03G21080.1"/>
    </source>
</evidence>
<protein>
    <submittedName>
        <fullName evidence="1">Uncharacterized protein</fullName>
    </submittedName>
</protein>